<accession>A0A1I4R7K7</accession>
<evidence type="ECO:0000259" key="6">
    <source>
        <dbReference type="Pfam" id="PF25954"/>
    </source>
</evidence>
<organism evidence="9 10">
    <name type="scientific">Rugamonas rubra</name>
    <dbReference type="NCBI Taxonomy" id="758825"/>
    <lineage>
        <taxon>Bacteria</taxon>
        <taxon>Pseudomonadati</taxon>
        <taxon>Pseudomonadota</taxon>
        <taxon>Betaproteobacteria</taxon>
        <taxon>Burkholderiales</taxon>
        <taxon>Oxalobacteraceae</taxon>
        <taxon>Telluria group</taxon>
        <taxon>Rugamonas</taxon>
    </lineage>
</organism>
<reference evidence="9 10" key="1">
    <citation type="submission" date="2016-10" db="EMBL/GenBank/DDBJ databases">
        <authorList>
            <person name="de Groot N.N."/>
        </authorList>
    </citation>
    <scope>NUCLEOTIDE SEQUENCE [LARGE SCALE GENOMIC DNA]</scope>
    <source>
        <strain evidence="9 10">ATCC 43154</strain>
    </source>
</reference>
<dbReference type="SUPFAM" id="SSF111369">
    <property type="entry name" value="HlyD-like secretion proteins"/>
    <property type="match status" value="1"/>
</dbReference>
<dbReference type="NCBIfam" id="TIGR01730">
    <property type="entry name" value="RND_mfp"/>
    <property type="match status" value="1"/>
</dbReference>
<dbReference type="Pfam" id="PF25975">
    <property type="entry name" value="CzcB_C"/>
    <property type="match status" value="1"/>
</dbReference>
<evidence type="ECO:0000256" key="1">
    <source>
        <dbReference type="ARBA" id="ARBA00009477"/>
    </source>
</evidence>
<dbReference type="InterPro" id="IPR058648">
    <property type="entry name" value="HH_CzcB-like"/>
</dbReference>
<dbReference type="InterPro" id="IPR058649">
    <property type="entry name" value="CzcB_C"/>
</dbReference>
<sequence>MKFSPSINKKQTTAIAAIAAATVVLGSLILWGGKSAPAAGLEHDDHQAEAAAPQLVGGKVALSEAQIKAAGITLASAAPASIVASVQLQGEVRMNEERSAHIVPRVAGMVESVAVSLGQQVKRGQVLAVINSGTVADLRGDSLTAQRRLELARSTLAREQQLWEQKISAEQDYLQARQALREAEINALSSRQKLAALGVDEAAGAAGGLNRYSVRAPFDATVVERRLSAGVPVKEDADVLTLSDLGTLWLDVAVPARDLATVKPGATVEVALPAATTASSTAPGRAAEGADAATVAHGKVAYVSALLGEQTRTATARILLANPQGRWRPGQFATVTVNAAPVAAPVAVALSALQTVENRQVVFVRTAEGFVAQPVVTGASDGKLIHIVSGLSAGAKYAAVGSFLIKSEQGKSDEAGH</sequence>
<dbReference type="PANTHER" id="PTHR30097">
    <property type="entry name" value="CATION EFFLUX SYSTEM PROTEIN CUSB"/>
    <property type="match status" value="1"/>
</dbReference>
<protein>
    <submittedName>
        <fullName evidence="9">Membrane fusion protein, cobalt-zinc-cadmium efflux system</fullName>
    </submittedName>
</protein>
<name>A0A1I4R7K7_9BURK</name>
<gene>
    <name evidence="9" type="ORF">SAMN02982985_04227</name>
</gene>
<evidence type="ECO:0000256" key="2">
    <source>
        <dbReference type="ARBA" id="ARBA00022448"/>
    </source>
</evidence>
<dbReference type="STRING" id="758825.SAMN02982985_04227"/>
<dbReference type="GO" id="GO:0015679">
    <property type="term" value="P:plasma membrane copper ion transport"/>
    <property type="evidence" value="ECO:0007669"/>
    <property type="project" value="TreeGrafter"/>
</dbReference>
<evidence type="ECO:0000313" key="9">
    <source>
        <dbReference type="EMBL" id="SFM48199.1"/>
    </source>
</evidence>
<dbReference type="GO" id="GO:0030288">
    <property type="term" value="C:outer membrane-bounded periplasmic space"/>
    <property type="evidence" value="ECO:0007669"/>
    <property type="project" value="TreeGrafter"/>
</dbReference>
<feature type="domain" description="CusB-like beta-barrel" evidence="6">
    <location>
        <begin position="247"/>
        <end position="340"/>
    </location>
</feature>
<keyword evidence="4" id="KW-1133">Transmembrane helix</keyword>
<proteinExistence type="inferred from homology"/>
<evidence type="ECO:0000313" key="10">
    <source>
        <dbReference type="Proteomes" id="UP000199470"/>
    </source>
</evidence>
<dbReference type="EMBL" id="FOTW01000021">
    <property type="protein sequence ID" value="SFM48199.1"/>
    <property type="molecule type" value="Genomic_DNA"/>
</dbReference>
<dbReference type="InterPro" id="IPR006143">
    <property type="entry name" value="RND_pump_MFP"/>
</dbReference>
<dbReference type="InterPro" id="IPR058792">
    <property type="entry name" value="Beta-barrel_RND_2"/>
</dbReference>
<dbReference type="GO" id="GO:0022857">
    <property type="term" value="F:transmembrane transporter activity"/>
    <property type="evidence" value="ECO:0007669"/>
    <property type="project" value="InterPro"/>
</dbReference>
<dbReference type="FunFam" id="2.40.420.20:FF:000006">
    <property type="entry name" value="RND family efflux transporter MFP subunit"/>
    <property type="match status" value="1"/>
</dbReference>
<dbReference type="GO" id="GO:0060003">
    <property type="term" value="P:copper ion export"/>
    <property type="evidence" value="ECO:0007669"/>
    <property type="project" value="TreeGrafter"/>
</dbReference>
<keyword evidence="2" id="KW-0813">Transport</keyword>
<dbReference type="Gene3D" id="2.40.30.170">
    <property type="match status" value="1"/>
</dbReference>
<dbReference type="Pfam" id="PF25893">
    <property type="entry name" value="HH_CzcB"/>
    <property type="match status" value="1"/>
</dbReference>
<dbReference type="RefSeq" id="WP_093389680.1">
    <property type="nucleotide sequence ID" value="NZ_FOTW01000021.1"/>
</dbReference>
<evidence type="ECO:0000259" key="7">
    <source>
        <dbReference type="Pfam" id="PF25973"/>
    </source>
</evidence>
<feature type="domain" description="CzcB-like barrel-sandwich hybrid" evidence="7">
    <location>
        <begin position="98"/>
        <end position="244"/>
    </location>
</feature>
<evidence type="ECO:0000259" key="8">
    <source>
        <dbReference type="Pfam" id="PF25975"/>
    </source>
</evidence>
<keyword evidence="10" id="KW-1185">Reference proteome</keyword>
<dbReference type="OrthoDB" id="9768185at2"/>
<dbReference type="InterPro" id="IPR058647">
    <property type="entry name" value="BSH_CzcB-like"/>
</dbReference>
<feature type="transmembrane region" description="Helical" evidence="4">
    <location>
        <begin position="12"/>
        <end position="33"/>
    </location>
</feature>
<comment type="similarity">
    <text evidence="1">Belongs to the membrane fusion protein (MFP) (TC 8.A.1) family.</text>
</comment>
<feature type="domain" description="CzcB-like alpha-helical hairpin" evidence="5">
    <location>
        <begin position="137"/>
        <end position="196"/>
    </location>
</feature>
<keyword evidence="4" id="KW-0472">Membrane</keyword>
<dbReference type="InterPro" id="IPR051909">
    <property type="entry name" value="MFP_Cation_Efflux"/>
</dbReference>
<dbReference type="AlphaFoldDB" id="A0A1I4R7K7"/>
<evidence type="ECO:0000256" key="3">
    <source>
        <dbReference type="ARBA" id="ARBA00023285"/>
    </source>
</evidence>
<evidence type="ECO:0000259" key="5">
    <source>
        <dbReference type="Pfam" id="PF25893"/>
    </source>
</evidence>
<dbReference type="PANTHER" id="PTHR30097:SF4">
    <property type="entry name" value="SLR6042 PROTEIN"/>
    <property type="match status" value="1"/>
</dbReference>
<evidence type="ECO:0000256" key="4">
    <source>
        <dbReference type="SAM" id="Phobius"/>
    </source>
</evidence>
<dbReference type="Proteomes" id="UP000199470">
    <property type="component" value="Unassembled WGS sequence"/>
</dbReference>
<feature type="domain" description="CzcB-like C-terminal circularly permuted SH3-like" evidence="8">
    <location>
        <begin position="346"/>
        <end position="406"/>
    </location>
</feature>
<dbReference type="GO" id="GO:0016020">
    <property type="term" value="C:membrane"/>
    <property type="evidence" value="ECO:0007669"/>
    <property type="project" value="InterPro"/>
</dbReference>
<dbReference type="Gene3D" id="1.10.287.470">
    <property type="entry name" value="Helix hairpin bin"/>
    <property type="match status" value="1"/>
</dbReference>
<dbReference type="GO" id="GO:0046914">
    <property type="term" value="F:transition metal ion binding"/>
    <property type="evidence" value="ECO:0007669"/>
    <property type="project" value="TreeGrafter"/>
</dbReference>
<dbReference type="Gene3D" id="2.40.420.20">
    <property type="match status" value="1"/>
</dbReference>
<keyword evidence="3" id="KW-0170">Cobalt</keyword>
<dbReference type="Pfam" id="PF25954">
    <property type="entry name" value="Beta-barrel_RND_2"/>
    <property type="match status" value="1"/>
</dbReference>
<dbReference type="Gene3D" id="2.40.50.100">
    <property type="match status" value="1"/>
</dbReference>
<keyword evidence="4" id="KW-0812">Transmembrane</keyword>
<dbReference type="Pfam" id="PF25973">
    <property type="entry name" value="BSH_CzcB"/>
    <property type="match status" value="1"/>
</dbReference>